<dbReference type="Proteomes" id="UP001500730">
    <property type="component" value="Unassembled WGS sequence"/>
</dbReference>
<feature type="compositionally biased region" description="Basic and acidic residues" evidence="1">
    <location>
        <begin position="129"/>
        <end position="144"/>
    </location>
</feature>
<feature type="compositionally biased region" description="Basic and acidic residues" evidence="1">
    <location>
        <begin position="66"/>
        <end position="89"/>
    </location>
</feature>
<evidence type="ECO:0000256" key="1">
    <source>
        <dbReference type="SAM" id="MobiDB-lite"/>
    </source>
</evidence>
<reference evidence="3 4" key="1">
    <citation type="journal article" date="2019" name="Int. J. Syst. Evol. Microbiol.">
        <title>The Global Catalogue of Microorganisms (GCM) 10K type strain sequencing project: providing services to taxonomists for standard genome sequencing and annotation.</title>
        <authorList>
            <consortium name="The Broad Institute Genomics Platform"/>
            <consortium name="The Broad Institute Genome Sequencing Center for Infectious Disease"/>
            <person name="Wu L."/>
            <person name="Ma J."/>
        </authorList>
    </citation>
    <scope>NUCLEOTIDE SEQUENCE [LARGE SCALE GENOMIC DNA]</scope>
    <source>
        <strain evidence="3 4">JCM 16259</strain>
    </source>
</reference>
<feature type="compositionally biased region" description="Basic and acidic residues" evidence="1">
    <location>
        <begin position="152"/>
        <end position="161"/>
    </location>
</feature>
<feature type="signal peptide" evidence="2">
    <location>
        <begin position="1"/>
        <end position="28"/>
    </location>
</feature>
<proteinExistence type="predicted"/>
<name>A0ABN3KWM0_9MICO</name>
<keyword evidence="2" id="KW-0732">Signal</keyword>
<gene>
    <name evidence="3" type="ORF">GCM10009858_07810</name>
</gene>
<keyword evidence="4" id="KW-1185">Reference proteome</keyword>
<sequence>MRRLTIAAAAVAALVPATLGLVGNSSFAQSVPARVPASAQVVPEAGDDDPHTGTPVATPLPSRTTEVGDDHGGDRPRASRTEAGDDHGGRMVSTGSTSSGVSRSGSSSSGSGSGSGSSASGSSGSSRSGGDDSASRHSGSDDSGSHSSGGHGSDDSGGDDH</sequence>
<evidence type="ECO:0000313" key="3">
    <source>
        <dbReference type="EMBL" id="GAA2472972.1"/>
    </source>
</evidence>
<feature type="region of interest" description="Disordered" evidence="1">
    <location>
        <begin position="34"/>
        <end position="161"/>
    </location>
</feature>
<organism evidence="3 4">
    <name type="scientific">Terrabacter carboxydivorans</name>
    <dbReference type="NCBI Taxonomy" id="619730"/>
    <lineage>
        <taxon>Bacteria</taxon>
        <taxon>Bacillati</taxon>
        <taxon>Actinomycetota</taxon>
        <taxon>Actinomycetes</taxon>
        <taxon>Micrococcales</taxon>
        <taxon>Intrasporangiaceae</taxon>
        <taxon>Terrabacter</taxon>
    </lineage>
</organism>
<feature type="chain" id="PRO_5046373000" evidence="2">
    <location>
        <begin position="29"/>
        <end position="161"/>
    </location>
</feature>
<dbReference type="RefSeq" id="WP_344253143.1">
    <property type="nucleotide sequence ID" value="NZ_BAAARE010000003.1"/>
</dbReference>
<dbReference type="EMBL" id="BAAARE010000003">
    <property type="protein sequence ID" value="GAA2472972.1"/>
    <property type="molecule type" value="Genomic_DNA"/>
</dbReference>
<accession>A0ABN3KWM0</accession>
<protein>
    <submittedName>
        <fullName evidence="3">Uncharacterized protein</fullName>
    </submittedName>
</protein>
<comment type="caution">
    <text evidence="3">The sequence shown here is derived from an EMBL/GenBank/DDBJ whole genome shotgun (WGS) entry which is preliminary data.</text>
</comment>
<feature type="compositionally biased region" description="Low complexity" evidence="1">
    <location>
        <begin position="92"/>
        <end position="128"/>
    </location>
</feature>
<evidence type="ECO:0000313" key="4">
    <source>
        <dbReference type="Proteomes" id="UP001500730"/>
    </source>
</evidence>
<evidence type="ECO:0000256" key="2">
    <source>
        <dbReference type="SAM" id="SignalP"/>
    </source>
</evidence>